<keyword evidence="4" id="KW-0472">Membrane</keyword>
<sequence>MALSGSGRRRAVLAGAAAVALVIVAVVLSLALRGGPPAAEPPASDAPATAAPTAGAPATAAAAPGTAAADPSGIGKIKHVVIITQENRSFDSYFGTYPGADGIPMKDGKPAVCVPDPAEGGCVRPFYNSADSNAGGPHSHADATADINGGAMDGFVAQAEKGLSGCGAASTKCQYSTTMPTDVMGYHDGRDLPNYWAYAQNFTLEDHLFASAASWSLPAHLYLVSEWSAKCTKAGDPSSCVNALQDPDPEPEPQIIKDTLIGKCQAGMDLDPCREALEAAGIDPGLAAQIDQLIGTSCKPTDSYAICQAAVDAAPMSDDLKKKLTEAAKKLELPDYAWTDLTFLLHKHNVPWAYYVFNGTEPDCRNDAATCDPVKQDAKTPGLWNPLLYFDTVKEDGEQGNIKPLSGFYDAARKGTLPAVTWVAPTDKVSEHAPAKISTGQAYVAGLINAVMSGPDWDSTAIFLNWDDWGGFYDHENPPVVDNNGYGLRVPGLVISPYAKKGFIDHQVLSQDAYFKFIEDDFLGGERIDPATDSRPDARPDVRENNPQLGDLAQSFDFTQAPLPPLILPNATTY</sequence>
<name>A0ABT9UEV5_9MICC</name>
<comment type="caution">
    <text evidence="5">The sequence shown here is derived from an EMBL/GenBank/DDBJ whole genome shotgun (WGS) entry which is preliminary data.</text>
</comment>
<evidence type="ECO:0000313" key="5">
    <source>
        <dbReference type="EMBL" id="MDQ0118161.1"/>
    </source>
</evidence>
<organism evidence="5 6">
    <name type="scientific">Pseudarthrobacter defluvii</name>
    <dbReference type="NCBI Taxonomy" id="410837"/>
    <lineage>
        <taxon>Bacteria</taxon>
        <taxon>Bacillati</taxon>
        <taxon>Actinomycetota</taxon>
        <taxon>Actinomycetes</taxon>
        <taxon>Micrococcales</taxon>
        <taxon>Micrococcaceae</taxon>
        <taxon>Pseudarthrobacter</taxon>
    </lineage>
</organism>
<feature type="compositionally biased region" description="Basic and acidic residues" evidence="3">
    <location>
        <begin position="528"/>
        <end position="544"/>
    </location>
</feature>
<keyword evidence="1" id="KW-0378">Hydrolase</keyword>
<evidence type="ECO:0000313" key="6">
    <source>
        <dbReference type="Proteomes" id="UP001226389"/>
    </source>
</evidence>
<evidence type="ECO:0000256" key="1">
    <source>
        <dbReference type="ARBA" id="ARBA00022801"/>
    </source>
</evidence>
<proteinExistence type="predicted"/>
<dbReference type="RefSeq" id="WP_307489050.1">
    <property type="nucleotide sequence ID" value="NZ_JAUSSY010000004.1"/>
</dbReference>
<gene>
    <name evidence="5" type="ORF">J2T22_001338</name>
</gene>
<dbReference type="InterPro" id="IPR007312">
    <property type="entry name" value="Phosphoesterase"/>
</dbReference>
<dbReference type="PANTHER" id="PTHR31956">
    <property type="entry name" value="NON-SPECIFIC PHOSPHOLIPASE C4-RELATED"/>
    <property type="match status" value="1"/>
</dbReference>
<feature type="region of interest" description="Disordered" evidence="3">
    <location>
        <begin position="36"/>
        <end position="57"/>
    </location>
</feature>
<dbReference type="InterPro" id="IPR017850">
    <property type="entry name" value="Alkaline_phosphatase_core_sf"/>
</dbReference>
<accession>A0ABT9UEV5</accession>
<dbReference type="Gene3D" id="3.40.720.10">
    <property type="entry name" value="Alkaline Phosphatase, subunit A"/>
    <property type="match status" value="2"/>
</dbReference>
<protein>
    <submittedName>
        <fullName evidence="5">Phospholipase C</fullName>
    </submittedName>
</protein>
<feature type="transmembrane region" description="Helical" evidence="4">
    <location>
        <begin position="12"/>
        <end position="32"/>
    </location>
</feature>
<evidence type="ECO:0000256" key="2">
    <source>
        <dbReference type="ARBA" id="ARBA00023026"/>
    </source>
</evidence>
<keyword evidence="6" id="KW-1185">Reference proteome</keyword>
<evidence type="ECO:0000256" key="4">
    <source>
        <dbReference type="SAM" id="Phobius"/>
    </source>
</evidence>
<dbReference type="PANTHER" id="PTHR31956:SF1">
    <property type="entry name" value="NON-SPECIFIC PHOSPHOLIPASE C1"/>
    <property type="match status" value="1"/>
</dbReference>
<keyword evidence="4" id="KW-1133">Transmembrane helix</keyword>
<feature type="region of interest" description="Disordered" evidence="3">
    <location>
        <begin position="528"/>
        <end position="548"/>
    </location>
</feature>
<reference evidence="5 6" key="1">
    <citation type="submission" date="2023-07" db="EMBL/GenBank/DDBJ databases">
        <title>Sorghum-associated microbial communities from plants grown in Nebraska, USA.</title>
        <authorList>
            <person name="Schachtman D."/>
        </authorList>
    </citation>
    <scope>NUCLEOTIDE SEQUENCE [LARGE SCALE GENOMIC DNA]</scope>
    <source>
        <strain evidence="5 6">DS994</strain>
    </source>
</reference>
<keyword evidence="4" id="KW-0812">Transmembrane</keyword>
<evidence type="ECO:0000256" key="3">
    <source>
        <dbReference type="SAM" id="MobiDB-lite"/>
    </source>
</evidence>
<keyword evidence="2" id="KW-0843">Virulence</keyword>
<dbReference type="Pfam" id="PF04185">
    <property type="entry name" value="Phosphoesterase"/>
    <property type="match status" value="1"/>
</dbReference>
<dbReference type="EMBL" id="JAUSSY010000004">
    <property type="protein sequence ID" value="MDQ0118161.1"/>
    <property type="molecule type" value="Genomic_DNA"/>
</dbReference>
<dbReference type="Proteomes" id="UP001226389">
    <property type="component" value="Unassembled WGS sequence"/>
</dbReference>